<accession>A0A1J5SR72</accession>
<sequence length="91" mass="10512">MSERIIETTAKATTASEALMRKRLKSGKFRLNEDEQLEKYCARCHEYWPADTEFYFSNSGTNDGLSTWCKACYLENRYPNGRSAQEQKNAA</sequence>
<name>A0A1J5SR72_9ZZZZ</name>
<proteinExistence type="predicted"/>
<organism evidence="1">
    <name type="scientific">mine drainage metagenome</name>
    <dbReference type="NCBI Taxonomy" id="410659"/>
    <lineage>
        <taxon>unclassified sequences</taxon>
        <taxon>metagenomes</taxon>
        <taxon>ecological metagenomes</taxon>
    </lineage>
</organism>
<dbReference type="AlphaFoldDB" id="A0A1J5SR72"/>
<dbReference type="EMBL" id="MLJW01000021">
    <property type="protein sequence ID" value="OIR11001.1"/>
    <property type="molecule type" value="Genomic_DNA"/>
</dbReference>
<reference evidence="1" key="1">
    <citation type="submission" date="2016-10" db="EMBL/GenBank/DDBJ databases">
        <title>Sequence of Gallionella enrichment culture.</title>
        <authorList>
            <person name="Poehlein A."/>
            <person name="Muehling M."/>
            <person name="Daniel R."/>
        </authorList>
    </citation>
    <scope>NUCLEOTIDE SEQUENCE</scope>
</reference>
<comment type="caution">
    <text evidence="1">The sequence shown here is derived from an EMBL/GenBank/DDBJ whole genome shotgun (WGS) entry which is preliminary data.</text>
</comment>
<evidence type="ECO:0000313" key="1">
    <source>
        <dbReference type="EMBL" id="OIR11001.1"/>
    </source>
</evidence>
<gene>
    <name evidence="1" type="ORF">GALL_71720</name>
</gene>
<protein>
    <submittedName>
        <fullName evidence="1">Uncharacterized protein</fullName>
    </submittedName>
</protein>